<keyword evidence="2" id="KW-1185">Reference proteome</keyword>
<dbReference type="OrthoDB" id="6611988at2759"/>
<gene>
    <name evidence="1" type="ORF">ACAOBT_LOCUS5937</name>
</gene>
<evidence type="ECO:0000313" key="1">
    <source>
        <dbReference type="EMBL" id="CAH1964662.1"/>
    </source>
</evidence>
<evidence type="ECO:0000313" key="2">
    <source>
        <dbReference type="Proteomes" id="UP001152888"/>
    </source>
</evidence>
<protein>
    <submittedName>
        <fullName evidence="1">Uncharacterized protein</fullName>
    </submittedName>
</protein>
<dbReference type="AlphaFoldDB" id="A0A9P0NYZ9"/>
<sequence length="118" mass="13631">MSSKAQKLVQLALEEEIDSRGSRDYKMVNMNRSSRKPMGLPVELCSPRQTPKGLTKKKHDHLLMLVQWILEAFHVFYKNVPVLGQQGDDDIDDDCIYILQMSFCVSSYAAPRFYHHSK</sequence>
<name>A0A9P0NYZ9_ACAOB</name>
<dbReference type="Proteomes" id="UP001152888">
    <property type="component" value="Unassembled WGS sequence"/>
</dbReference>
<organism evidence="1 2">
    <name type="scientific">Acanthoscelides obtectus</name>
    <name type="common">Bean weevil</name>
    <name type="synonym">Bruchus obtectus</name>
    <dbReference type="NCBI Taxonomy" id="200917"/>
    <lineage>
        <taxon>Eukaryota</taxon>
        <taxon>Metazoa</taxon>
        <taxon>Ecdysozoa</taxon>
        <taxon>Arthropoda</taxon>
        <taxon>Hexapoda</taxon>
        <taxon>Insecta</taxon>
        <taxon>Pterygota</taxon>
        <taxon>Neoptera</taxon>
        <taxon>Endopterygota</taxon>
        <taxon>Coleoptera</taxon>
        <taxon>Polyphaga</taxon>
        <taxon>Cucujiformia</taxon>
        <taxon>Chrysomeloidea</taxon>
        <taxon>Chrysomelidae</taxon>
        <taxon>Bruchinae</taxon>
        <taxon>Bruchini</taxon>
        <taxon>Acanthoscelides</taxon>
    </lineage>
</organism>
<dbReference type="EMBL" id="CAKOFQ010006717">
    <property type="protein sequence ID" value="CAH1964662.1"/>
    <property type="molecule type" value="Genomic_DNA"/>
</dbReference>
<accession>A0A9P0NYZ9</accession>
<proteinExistence type="predicted"/>
<reference evidence="1" key="1">
    <citation type="submission" date="2022-03" db="EMBL/GenBank/DDBJ databases">
        <authorList>
            <person name="Sayadi A."/>
        </authorList>
    </citation>
    <scope>NUCLEOTIDE SEQUENCE</scope>
</reference>
<comment type="caution">
    <text evidence="1">The sequence shown here is derived from an EMBL/GenBank/DDBJ whole genome shotgun (WGS) entry which is preliminary data.</text>
</comment>